<dbReference type="EMBL" id="FNPH01000002">
    <property type="protein sequence ID" value="SDY46893.1"/>
    <property type="molecule type" value="Genomic_DNA"/>
</dbReference>
<dbReference type="AlphaFoldDB" id="A0A1H3K3Y9"/>
<reference evidence="3" key="1">
    <citation type="submission" date="2016-10" db="EMBL/GenBank/DDBJ databases">
        <authorList>
            <person name="Varghese N."/>
            <person name="Submissions S."/>
        </authorList>
    </citation>
    <scope>NUCLEOTIDE SEQUENCE [LARGE SCALE GENOMIC DNA]</scope>
    <source>
        <strain evidence="3">DSM 45245</strain>
    </source>
</reference>
<gene>
    <name evidence="2" type="ORF">SAMN05444365_102358</name>
</gene>
<name>A0A1H3K3Y9_9ACTN</name>
<evidence type="ECO:0000313" key="3">
    <source>
        <dbReference type="Proteomes" id="UP000242415"/>
    </source>
</evidence>
<accession>A0A1H3K3Y9</accession>
<protein>
    <submittedName>
        <fullName evidence="2">Peptidase_C39 like family protein</fullName>
    </submittedName>
</protein>
<dbReference type="Proteomes" id="UP000242415">
    <property type="component" value="Unassembled WGS sequence"/>
</dbReference>
<proteinExistence type="predicted"/>
<evidence type="ECO:0000313" key="2">
    <source>
        <dbReference type="EMBL" id="SDY46893.1"/>
    </source>
</evidence>
<sequence>MQADSIVVRDIAYRGFRSAAEFGAGVLTGVALSGDAVVLAAPAGARDDTDPHTGRTARYEFGAWTAPVVSPGFTASEVIPSWTADTPPGCWLHIELRGSTADGRDTPWFTLARWTAGDGPVARTSVPGQSGPAGAVAADVLVAGPGRALTAWQLRVTLLRAAGSAATPVLRSAGAVATGAPRPDAALPSAPETAHGVVLDVPPYSQKLHIGHHPRWAGGGHGWCSPASTAMVLRFWGVGPTPADHAWVGADHTDPDVDHAARHCYDHAYGGTGNWPFNTAYAGRYGLDGFVTRLRSLVEAERFIAAGIPLIVSASYVRGEIPGLDYDTAGHLMVLVGFTATGEPVLNDPAAPSNDRVRTPVPRAEFERAWLGSSRGLVYVIRPPHVPLPPPGSQPNW</sequence>
<dbReference type="Gene3D" id="3.90.70.10">
    <property type="entry name" value="Cysteine proteinases"/>
    <property type="match status" value="1"/>
</dbReference>
<dbReference type="RefSeq" id="WP_091553563.1">
    <property type="nucleotide sequence ID" value="NZ_FNPH01000002.1"/>
</dbReference>
<organism evidence="2 3">
    <name type="scientific">Micromonospora pattaloongensis</name>
    <dbReference type="NCBI Taxonomy" id="405436"/>
    <lineage>
        <taxon>Bacteria</taxon>
        <taxon>Bacillati</taxon>
        <taxon>Actinomycetota</taxon>
        <taxon>Actinomycetes</taxon>
        <taxon>Micromonosporales</taxon>
        <taxon>Micromonosporaceae</taxon>
        <taxon>Micromonospora</taxon>
    </lineage>
</organism>
<feature type="domain" description="Peptidase C39-like" evidence="1">
    <location>
        <begin position="199"/>
        <end position="350"/>
    </location>
</feature>
<dbReference type="InterPro" id="IPR039564">
    <property type="entry name" value="Peptidase_C39-like"/>
</dbReference>
<evidence type="ECO:0000259" key="1">
    <source>
        <dbReference type="Pfam" id="PF13529"/>
    </source>
</evidence>
<dbReference type="STRING" id="405436.SAMN05444365_102358"/>
<dbReference type="Pfam" id="PF13529">
    <property type="entry name" value="Peptidase_C39_2"/>
    <property type="match status" value="1"/>
</dbReference>
<dbReference type="OrthoDB" id="9789941at2"/>
<dbReference type="CDD" id="cd02549">
    <property type="entry name" value="Peptidase_C39A"/>
    <property type="match status" value="1"/>
</dbReference>
<keyword evidence="3" id="KW-1185">Reference proteome</keyword>
<dbReference type="InterPro" id="IPR039563">
    <property type="entry name" value="Peptidase_C39_single_dom"/>
</dbReference>